<name>A0A453A667_AEGTS</name>
<dbReference type="AlphaFoldDB" id="A0A453A667"/>
<reference evidence="1" key="3">
    <citation type="journal article" date="2017" name="Nature">
        <title>Genome sequence of the progenitor of the wheat D genome Aegilops tauschii.</title>
        <authorList>
            <person name="Luo M.C."/>
            <person name="Gu Y.Q."/>
            <person name="Puiu D."/>
            <person name="Wang H."/>
            <person name="Twardziok S.O."/>
            <person name="Deal K.R."/>
            <person name="Huo N."/>
            <person name="Zhu T."/>
            <person name="Wang L."/>
            <person name="Wang Y."/>
            <person name="McGuire P.E."/>
            <person name="Liu S."/>
            <person name="Long H."/>
            <person name="Ramasamy R.K."/>
            <person name="Rodriguez J.C."/>
            <person name="Van S.L."/>
            <person name="Yuan L."/>
            <person name="Wang Z."/>
            <person name="Xia Z."/>
            <person name="Xiao L."/>
            <person name="Anderson O.D."/>
            <person name="Ouyang S."/>
            <person name="Liang Y."/>
            <person name="Zimin A.V."/>
            <person name="Pertea G."/>
            <person name="Qi P."/>
            <person name="Bennetzen J.L."/>
            <person name="Dai X."/>
            <person name="Dawson M.W."/>
            <person name="Muller H.G."/>
            <person name="Kugler K."/>
            <person name="Rivarola-Duarte L."/>
            <person name="Spannagl M."/>
            <person name="Mayer K.F.X."/>
            <person name="Lu F.H."/>
            <person name="Bevan M.W."/>
            <person name="Leroy P."/>
            <person name="Li P."/>
            <person name="You F.M."/>
            <person name="Sun Q."/>
            <person name="Liu Z."/>
            <person name="Lyons E."/>
            <person name="Wicker T."/>
            <person name="Salzberg S.L."/>
            <person name="Devos K.M."/>
            <person name="Dvorak J."/>
        </authorList>
    </citation>
    <scope>NUCLEOTIDE SEQUENCE [LARGE SCALE GENOMIC DNA]</scope>
    <source>
        <strain evidence="1">cv. AL8/78</strain>
    </source>
</reference>
<dbReference type="Gramene" id="AET2Gv20000600.11">
    <property type="protein sequence ID" value="AET2Gv20000600.11"/>
    <property type="gene ID" value="AET2Gv20000600"/>
</dbReference>
<evidence type="ECO:0000313" key="2">
    <source>
        <dbReference type="Proteomes" id="UP000015105"/>
    </source>
</evidence>
<reference evidence="1" key="4">
    <citation type="submission" date="2019-03" db="UniProtKB">
        <authorList>
            <consortium name="EnsemblPlants"/>
        </authorList>
    </citation>
    <scope>IDENTIFICATION</scope>
</reference>
<dbReference type="EnsemblPlants" id="AET2Gv20000600.11">
    <property type="protein sequence ID" value="AET2Gv20000600.11"/>
    <property type="gene ID" value="AET2Gv20000600"/>
</dbReference>
<reference evidence="2" key="2">
    <citation type="journal article" date="2017" name="Nat. Plants">
        <title>The Aegilops tauschii genome reveals multiple impacts of transposons.</title>
        <authorList>
            <person name="Zhao G."/>
            <person name="Zou C."/>
            <person name="Li K."/>
            <person name="Wang K."/>
            <person name="Li T."/>
            <person name="Gao L."/>
            <person name="Zhang X."/>
            <person name="Wang H."/>
            <person name="Yang Z."/>
            <person name="Liu X."/>
            <person name="Jiang W."/>
            <person name="Mao L."/>
            <person name="Kong X."/>
            <person name="Jiao Y."/>
            <person name="Jia J."/>
        </authorList>
    </citation>
    <scope>NUCLEOTIDE SEQUENCE [LARGE SCALE GENOMIC DNA]</scope>
    <source>
        <strain evidence="2">cv. AL8/78</strain>
    </source>
</reference>
<evidence type="ECO:0000313" key="1">
    <source>
        <dbReference type="EnsemblPlants" id="AET2Gv20000600.11"/>
    </source>
</evidence>
<organism evidence="1 2">
    <name type="scientific">Aegilops tauschii subsp. strangulata</name>
    <name type="common">Goatgrass</name>
    <dbReference type="NCBI Taxonomy" id="200361"/>
    <lineage>
        <taxon>Eukaryota</taxon>
        <taxon>Viridiplantae</taxon>
        <taxon>Streptophyta</taxon>
        <taxon>Embryophyta</taxon>
        <taxon>Tracheophyta</taxon>
        <taxon>Spermatophyta</taxon>
        <taxon>Magnoliopsida</taxon>
        <taxon>Liliopsida</taxon>
        <taxon>Poales</taxon>
        <taxon>Poaceae</taxon>
        <taxon>BOP clade</taxon>
        <taxon>Pooideae</taxon>
        <taxon>Triticodae</taxon>
        <taxon>Triticeae</taxon>
        <taxon>Triticinae</taxon>
        <taxon>Aegilops</taxon>
    </lineage>
</organism>
<reference evidence="2" key="1">
    <citation type="journal article" date="2014" name="Science">
        <title>Ancient hybridizations among the ancestral genomes of bread wheat.</title>
        <authorList>
            <consortium name="International Wheat Genome Sequencing Consortium,"/>
            <person name="Marcussen T."/>
            <person name="Sandve S.R."/>
            <person name="Heier L."/>
            <person name="Spannagl M."/>
            <person name="Pfeifer M."/>
            <person name="Jakobsen K.S."/>
            <person name="Wulff B.B."/>
            <person name="Steuernagel B."/>
            <person name="Mayer K.F."/>
            <person name="Olsen O.A."/>
        </authorList>
    </citation>
    <scope>NUCLEOTIDE SEQUENCE [LARGE SCALE GENOMIC DNA]</scope>
    <source>
        <strain evidence="2">cv. AL8/78</strain>
    </source>
</reference>
<reference evidence="1" key="5">
    <citation type="journal article" date="2021" name="G3 (Bethesda)">
        <title>Aegilops tauschii genome assembly Aet v5.0 features greater sequence contiguity and improved annotation.</title>
        <authorList>
            <person name="Wang L."/>
            <person name="Zhu T."/>
            <person name="Rodriguez J.C."/>
            <person name="Deal K.R."/>
            <person name="Dubcovsky J."/>
            <person name="McGuire P.E."/>
            <person name="Lux T."/>
            <person name="Spannagl M."/>
            <person name="Mayer K.F.X."/>
            <person name="Baldrich P."/>
            <person name="Meyers B.C."/>
            <person name="Huo N."/>
            <person name="Gu Y.Q."/>
            <person name="Zhou H."/>
            <person name="Devos K.M."/>
            <person name="Bennetzen J.L."/>
            <person name="Unver T."/>
            <person name="Budak H."/>
            <person name="Gulick P.J."/>
            <person name="Galiba G."/>
            <person name="Kalapos B."/>
            <person name="Nelson D.R."/>
            <person name="Li P."/>
            <person name="You F.M."/>
            <person name="Luo M.C."/>
            <person name="Dvorak J."/>
        </authorList>
    </citation>
    <scope>NUCLEOTIDE SEQUENCE [LARGE SCALE GENOMIC DNA]</scope>
    <source>
        <strain evidence="1">cv. AL8/78</strain>
    </source>
</reference>
<accession>A0A453A667</accession>
<proteinExistence type="predicted"/>
<protein>
    <submittedName>
        <fullName evidence="1">Uncharacterized protein</fullName>
    </submittedName>
</protein>
<keyword evidence="2" id="KW-1185">Reference proteome</keyword>
<sequence length="84" mass="8942">VQMGFERATLADVVYRPVNGRLPLESTRITRTSGAPALDVAVVATSFIKDGQPEAGWSDLQIRRLVLAASWGDSVAGENQADDG</sequence>
<dbReference type="Proteomes" id="UP000015105">
    <property type="component" value="Chromosome 2D"/>
</dbReference>